<dbReference type="InterPro" id="IPR045304">
    <property type="entry name" value="LbH_SAT"/>
</dbReference>
<keyword evidence="10" id="KW-1185">Reference proteome</keyword>
<dbReference type="Gene3D" id="1.10.3130.10">
    <property type="entry name" value="serine acetyltransferase, domain 1"/>
    <property type="match status" value="1"/>
</dbReference>
<keyword evidence="7" id="KW-0732">Signal</keyword>
<feature type="signal peptide" evidence="7">
    <location>
        <begin position="1"/>
        <end position="16"/>
    </location>
</feature>
<reference evidence="9 10" key="1">
    <citation type="submission" date="2024-03" db="EMBL/GenBank/DDBJ databases">
        <title>Aureococcus anophagefferens CCMP1851 and Kratosvirus quantuckense: Draft genome of a second virus-susceptible host strain in the model system.</title>
        <authorList>
            <person name="Chase E."/>
            <person name="Truchon A.R."/>
            <person name="Schepens W."/>
            <person name="Wilhelm S.W."/>
        </authorList>
    </citation>
    <scope>NUCLEOTIDE SEQUENCE [LARGE SCALE GENOMIC DNA]</scope>
    <source>
        <strain evidence="9 10">CCMP1851</strain>
    </source>
</reference>
<sequence length="397" mass="41369">MTKLALAASLAAAAAALLLLKKRRKNLHGDEALEELVREARAATRADPRLRAQLRHCLDAASFEEAVGATVAARVADGDVPFRTLRRAFVDASVDALKDERALEGGCAIGENMRADAAAVVERDPAAESLLDVLNFKGFAALVAHRVARRSWDRGEKSFAKWLQGRASDALAVDIHPACTIGKAVVFDHGTGVVVGETATIGAGCTILHGVTLGATGKERGDRHPKVGRDVLLGAGVSILGNIKIGDGAKIGCGAVVLRSVPSGATAVGAPAKIVGRAVEAKPAAEADLGLHGVHSGGKQWTGCCPWRDIAAATGKADDVGFAAFRDRLIKEKVPEDEIGEMFFDLYKSADGAAVSEANFRARFPSVADRLCSIAALHCETKCGKLADAVCKTRCGG</sequence>
<dbReference type="InterPro" id="IPR011004">
    <property type="entry name" value="Trimer_LpxA-like_sf"/>
</dbReference>
<comment type="similarity">
    <text evidence="2">Belongs to the transferase hexapeptide repeat family.</text>
</comment>
<accession>A0ABR1FT19</accession>
<dbReference type="PROSITE" id="PS00101">
    <property type="entry name" value="HEXAPEP_TRANSFERASES"/>
    <property type="match status" value="1"/>
</dbReference>
<proteinExistence type="inferred from homology"/>
<dbReference type="EMBL" id="JBBJCI010000231">
    <property type="protein sequence ID" value="KAK7237798.1"/>
    <property type="molecule type" value="Genomic_DNA"/>
</dbReference>
<name>A0ABR1FT19_AURAN</name>
<evidence type="ECO:0000313" key="10">
    <source>
        <dbReference type="Proteomes" id="UP001363151"/>
    </source>
</evidence>
<dbReference type="InterPro" id="IPR053376">
    <property type="entry name" value="Serine_acetyltransferase"/>
</dbReference>
<dbReference type="Proteomes" id="UP001363151">
    <property type="component" value="Unassembled WGS sequence"/>
</dbReference>
<feature type="chain" id="PRO_5047403400" description="serine O-acetyltransferase" evidence="7">
    <location>
        <begin position="17"/>
        <end position="397"/>
    </location>
</feature>
<dbReference type="InterPro" id="IPR010493">
    <property type="entry name" value="Ser_AcTrfase_N"/>
</dbReference>
<gene>
    <name evidence="9" type="primary">SAT1</name>
    <name evidence="9" type="ORF">SO694_00022047</name>
</gene>
<dbReference type="Gene3D" id="2.160.10.10">
    <property type="entry name" value="Hexapeptide repeat proteins"/>
    <property type="match status" value="1"/>
</dbReference>
<dbReference type="NCBIfam" id="NF041874">
    <property type="entry name" value="EPS_EpsC"/>
    <property type="match status" value="1"/>
</dbReference>
<keyword evidence="5" id="KW-0808">Transferase</keyword>
<evidence type="ECO:0000259" key="8">
    <source>
        <dbReference type="SMART" id="SM00971"/>
    </source>
</evidence>
<dbReference type="SUPFAM" id="SSF51161">
    <property type="entry name" value="Trimeric LpxA-like enzymes"/>
    <property type="match status" value="1"/>
</dbReference>
<protein>
    <recommendedName>
        <fullName evidence="3">serine O-acetyltransferase</fullName>
        <ecNumber evidence="3">2.3.1.30</ecNumber>
    </recommendedName>
</protein>
<dbReference type="InterPro" id="IPR018357">
    <property type="entry name" value="Hexapep_transf_CS"/>
</dbReference>
<dbReference type="Pfam" id="PF06426">
    <property type="entry name" value="SATase_N"/>
    <property type="match status" value="1"/>
</dbReference>
<dbReference type="PANTHER" id="PTHR42811">
    <property type="entry name" value="SERINE ACETYLTRANSFERASE"/>
    <property type="match status" value="1"/>
</dbReference>
<dbReference type="InterPro" id="IPR001451">
    <property type="entry name" value="Hexapep"/>
</dbReference>
<evidence type="ECO:0000256" key="1">
    <source>
        <dbReference type="ARBA" id="ARBA00004876"/>
    </source>
</evidence>
<keyword evidence="6" id="KW-0012">Acyltransferase</keyword>
<evidence type="ECO:0000256" key="2">
    <source>
        <dbReference type="ARBA" id="ARBA00007274"/>
    </source>
</evidence>
<comment type="pathway">
    <text evidence="1">Amino-acid biosynthesis; L-cysteine biosynthesis; L-cysteine from L-serine: step 1/2.</text>
</comment>
<keyword evidence="4" id="KW-0028">Amino-acid biosynthesis</keyword>
<evidence type="ECO:0000256" key="5">
    <source>
        <dbReference type="ARBA" id="ARBA00022679"/>
    </source>
</evidence>
<dbReference type="InterPro" id="IPR042122">
    <property type="entry name" value="Ser_AcTrfase_N_sf"/>
</dbReference>
<dbReference type="EC" id="2.3.1.30" evidence="3"/>
<comment type="caution">
    <text evidence="9">The sequence shown here is derived from an EMBL/GenBank/DDBJ whole genome shotgun (WGS) entry which is preliminary data.</text>
</comment>
<organism evidence="9 10">
    <name type="scientific">Aureococcus anophagefferens</name>
    <name type="common">Harmful bloom alga</name>
    <dbReference type="NCBI Taxonomy" id="44056"/>
    <lineage>
        <taxon>Eukaryota</taxon>
        <taxon>Sar</taxon>
        <taxon>Stramenopiles</taxon>
        <taxon>Ochrophyta</taxon>
        <taxon>Pelagophyceae</taxon>
        <taxon>Pelagomonadales</taxon>
        <taxon>Pelagomonadaceae</taxon>
        <taxon>Aureococcus</taxon>
    </lineage>
</organism>
<evidence type="ECO:0000256" key="4">
    <source>
        <dbReference type="ARBA" id="ARBA00022605"/>
    </source>
</evidence>
<evidence type="ECO:0000256" key="3">
    <source>
        <dbReference type="ARBA" id="ARBA00013266"/>
    </source>
</evidence>
<evidence type="ECO:0000256" key="7">
    <source>
        <dbReference type="SAM" id="SignalP"/>
    </source>
</evidence>
<dbReference type="Pfam" id="PF00132">
    <property type="entry name" value="Hexapep"/>
    <property type="match status" value="1"/>
</dbReference>
<dbReference type="CDD" id="cd03354">
    <property type="entry name" value="LbH_SAT"/>
    <property type="match status" value="1"/>
</dbReference>
<feature type="domain" description="Serine acetyltransferase N-terminal" evidence="8">
    <location>
        <begin position="34"/>
        <end position="144"/>
    </location>
</feature>
<evidence type="ECO:0000313" key="9">
    <source>
        <dbReference type="EMBL" id="KAK7237798.1"/>
    </source>
</evidence>
<dbReference type="SMART" id="SM00971">
    <property type="entry name" value="SATase_N"/>
    <property type="match status" value="1"/>
</dbReference>
<evidence type="ECO:0000256" key="6">
    <source>
        <dbReference type="ARBA" id="ARBA00023315"/>
    </source>
</evidence>